<dbReference type="KEGG" id="dat:HRM2_32340"/>
<dbReference type="Gene3D" id="2.40.50.140">
    <property type="entry name" value="Nucleic acid-binding proteins"/>
    <property type="match status" value="1"/>
</dbReference>
<dbReference type="eggNOG" id="COG1793">
    <property type="taxonomic scope" value="Bacteria"/>
</dbReference>
<evidence type="ECO:0000313" key="6">
    <source>
        <dbReference type="EMBL" id="ACN16313.1"/>
    </source>
</evidence>
<dbReference type="Gene3D" id="3.30.470.30">
    <property type="entry name" value="DNA ligase/mRNA capping enzyme"/>
    <property type="match status" value="1"/>
</dbReference>
<evidence type="ECO:0000256" key="1">
    <source>
        <dbReference type="ARBA" id="ARBA00022598"/>
    </source>
</evidence>
<evidence type="ECO:0000256" key="3">
    <source>
        <dbReference type="ARBA" id="ARBA00022763"/>
    </source>
</evidence>
<dbReference type="SUPFAM" id="SSF56091">
    <property type="entry name" value="DNA ligase/mRNA capping enzyme, catalytic domain"/>
    <property type="match status" value="1"/>
</dbReference>
<dbReference type="GO" id="GO:0006281">
    <property type="term" value="P:DNA repair"/>
    <property type="evidence" value="ECO:0007669"/>
    <property type="project" value="UniProtKB-KW"/>
</dbReference>
<dbReference type="EC" id="6.5.1.1" evidence="6"/>
<dbReference type="Gene3D" id="3.30.1490.70">
    <property type="match status" value="1"/>
</dbReference>
<keyword evidence="4" id="KW-0234">DNA repair</keyword>
<sequence>MERSFFFKCFIACAMALFLTLFLRVPVLTAETPGMMLATVYDGHDDVRQFWVSEKLDGVRARWDGRRLISRGDNFFAAPLWFVENFPEVPMDGELWIGRGQYEAVVSVVTRQTPHDGWKAVKFMVFDLPAHGGTFTERVKAMEGLALTPYCKPIAQFRVPSNKALMEKLESLVSQGGEGLMLHRQTAVYQNGPSDDLFKLKLFDDAEAVVIGYKPGKGKNVGLMGAVKVRMADGKEFYIGSGFTQEQRKNPPPVGSLVTYRYQGFTTTGIPRFAVFVRLWKD</sequence>
<dbReference type="Pfam" id="PF14743">
    <property type="entry name" value="DNA_ligase_OB_2"/>
    <property type="match status" value="1"/>
</dbReference>
<keyword evidence="2" id="KW-0235">DNA replication</keyword>
<dbReference type="Proteomes" id="UP000000442">
    <property type="component" value="Chromosome"/>
</dbReference>
<dbReference type="InterPro" id="IPR029319">
    <property type="entry name" value="DNA_ligase_OB"/>
</dbReference>
<dbReference type="PANTHER" id="PTHR47810">
    <property type="entry name" value="DNA LIGASE"/>
    <property type="match status" value="1"/>
</dbReference>
<dbReference type="PANTHER" id="PTHR47810:SF1">
    <property type="entry name" value="DNA LIGASE B"/>
    <property type="match status" value="1"/>
</dbReference>
<evidence type="ECO:0000313" key="7">
    <source>
        <dbReference type="Proteomes" id="UP000000442"/>
    </source>
</evidence>
<accession>C0QLK9</accession>
<proteinExistence type="predicted"/>
<dbReference type="AlphaFoldDB" id="C0QLK9"/>
<evidence type="ECO:0000259" key="5">
    <source>
        <dbReference type="Pfam" id="PF14743"/>
    </source>
</evidence>
<reference evidence="6 7" key="1">
    <citation type="journal article" date="2009" name="Environ. Microbiol.">
        <title>Genome sequence of Desulfobacterium autotrophicum HRM2, a marine sulfate reducer oxidizing organic carbon completely to carbon dioxide.</title>
        <authorList>
            <person name="Strittmatter A.W."/>
            <person name="Liesegang H."/>
            <person name="Rabus R."/>
            <person name="Decker I."/>
            <person name="Amann J."/>
            <person name="Andres S."/>
            <person name="Henne A."/>
            <person name="Fricke W.F."/>
            <person name="Martinez-Arias R."/>
            <person name="Bartels D."/>
            <person name="Goesmann A."/>
            <person name="Krause L."/>
            <person name="Puehler A."/>
            <person name="Klenk H.P."/>
            <person name="Richter M."/>
            <person name="Schuler M."/>
            <person name="Gloeckner F.O."/>
            <person name="Meyerdierks A."/>
            <person name="Gottschalk G."/>
            <person name="Amann R."/>
        </authorList>
    </citation>
    <scope>NUCLEOTIDE SEQUENCE [LARGE SCALE GENOMIC DNA]</scope>
    <source>
        <strain evidence="7">ATCC 43914 / DSM 3382 / HRM2</strain>
    </source>
</reference>
<feature type="domain" description="DNA ligase OB-like" evidence="5">
    <location>
        <begin position="215"/>
        <end position="279"/>
    </location>
</feature>
<dbReference type="NCBIfam" id="NF006592">
    <property type="entry name" value="PRK09125.1"/>
    <property type="match status" value="1"/>
</dbReference>
<keyword evidence="3" id="KW-0227">DNA damage</keyword>
<dbReference type="InterPro" id="IPR012340">
    <property type="entry name" value="NA-bd_OB-fold"/>
</dbReference>
<dbReference type="InterPro" id="IPR050326">
    <property type="entry name" value="NAD_dep_DNA_ligaseB"/>
</dbReference>
<dbReference type="CDD" id="cd08041">
    <property type="entry name" value="OBF_kDNA_ligase_like"/>
    <property type="match status" value="1"/>
</dbReference>
<dbReference type="SUPFAM" id="SSF50249">
    <property type="entry name" value="Nucleic acid-binding proteins"/>
    <property type="match status" value="1"/>
</dbReference>
<evidence type="ECO:0000256" key="2">
    <source>
        <dbReference type="ARBA" id="ARBA00022705"/>
    </source>
</evidence>
<organism evidence="6 7">
    <name type="scientific">Desulforapulum autotrophicum (strain ATCC 43914 / DSM 3382 / VKM B-1955 / HRM2)</name>
    <name type="common">Desulfobacterium autotrophicum</name>
    <dbReference type="NCBI Taxonomy" id="177437"/>
    <lineage>
        <taxon>Bacteria</taxon>
        <taxon>Pseudomonadati</taxon>
        <taxon>Thermodesulfobacteriota</taxon>
        <taxon>Desulfobacteria</taxon>
        <taxon>Desulfobacterales</taxon>
        <taxon>Desulfobacteraceae</taxon>
        <taxon>Desulforapulum</taxon>
    </lineage>
</organism>
<dbReference type="EMBL" id="CP001087">
    <property type="protein sequence ID" value="ACN16313.1"/>
    <property type="molecule type" value="Genomic_DNA"/>
</dbReference>
<keyword evidence="1 6" id="KW-0436">Ligase</keyword>
<dbReference type="RefSeq" id="WP_015905075.1">
    <property type="nucleotide sequence ID" value="NC_012108.1"/>
</dbReference>
<gene>
    <name evidence="6" type="primary">ligA2</name>
    <name evidence="6" type="ordered locus">HRM2_32340</name>
</gene>
<keyword evidence="7" id="KW-1185">Reference proteome</keyword>
<dbReference type="STRING" id="177437.HRM2_32340"/>
<name>C0QLK9_DESAH</name>
<dbReference type="CDD" id="cd07896">
    <property type="entry name" value="Adenylation_kDNA_ligase_like"/>
    <property type="match status" value="1"/>
</dbReference>
<dbReference type="GO" id="GO:0006260">
    <property type="term" value="P:DNA replication"/>
    <property type="evidence" value="ECO:0007669"/>
    <property type="project" value="UniProtKB-KW"/>
</dbReference>
<protein>
    <submittedName>
        <fullName evidence="6">LigA2</fullName>
        <ecNumber evidence="6">6.5.1.1</ecNumber>
    </submittedName>
</protein>
<dbReference type="GO" id="GO:0003910">
    <property type="term" value="F:DNA ligase (ATP) activity"/>
    <property type="evidence" value="ECO:0007669"/>
    <property type="project" value="UniProtKB-EC"/>
</dbReference>
<evidence type="ECO:0000256" key="4">
    <source>
        <dbReference type="ARBA" id="ARBA00023204"/>
    </source>
</evidence>
<dbReference type="HOGENOM" id="CLU_021047_0_0_7"/>